<gene>
    <name evidence="2" type="ORF">METZ01_LOCUS38268</name>
</gene>
<sequence length="182" mass="19096">MADNTSRRGAADLGMLLMVVAFIVIGLFMYYLNVRAAEERALAIVEESDTADEMEVATTVAATDLEVDAGPFEGRMIRVSGLTVASMLGTQGFWLELPNGQPFLISMSEEVKAEGVAITMGERATVTGIVHAVNDSALNAWTAGGAIGDGDRLAAEFAMHYLESTEVVVADTTSGVGNTSGN</sequence>
<proteinExistence type="predicted"/>
<feature type="transmembrane region" description="Helical" evidence="1">
    <location>
        <begin position="13"/>
        <end position="32"/>
    </location>
</feature>
<evidence type="ECO:0000313" key="2">
    <source>
        <dbReference type="EMBL" id="SUZ85414.1"/>
    </source>
</evidence>
<dbReference type="EMBL" id="UINC01001634">
    <property type="protein sequence ID" value="SUZ85414.1"/>
    <property type="molecule type" value="Genomic_DNA"/>
</dbReference>
<reference evidence="2" key="1">
    <citation type="submission" date="2018-05" db="EMBL/GenBank/DDBJ databases">
        <authorList>
            <person name="Lanie J.A."/>
            <person name="Ng W.-L."/>
            <person name="Kazmierczak K.M."/>
            <person name="Andrzejewski T.M."/>
            <person name="Davidsen T.M."/>
            <person name="Wayne K.J."/>
            <person name="Tettelin H."/>
            <person name="Glass J.I."/>
            <person name="Rusch D."/>
            <person name="Podicherti R."/>
            <person name="Tsui H.-C.T."/>
            <person name="Winkler M.E."/>
        </authorList>
    </citation>
    <scope>NUCLEOTIDE SEQUENCE</scope>
</reference>
<keyword evidence="1" id="KW-0472">Membrane</keyword>
<keyword evidence="1" id="KW-0812">Transmembrane</keyword>
<keyword evidence="1" id="KW-1133">Transmembrane helix</keyword>
<evidence type="ECO:0000256" key="1">
    <source>
        <dbReference type="SAM" id="Phobius"/>
    </source>
</evidence>
<name>A0A381R2I1_9ZZZZ</name>
<organism evidence="2">
    <name type="scientific">marine metagenome</name>
    <dbReference type="NCBI Taxonomy" id="408172"/>
    <lineage>
        <taxon>unclassified sequences</taxon>
        <taxon>metagenomes</taxon>
        <taxon>ecological metagenomes</taxon>
    </lineage>
</organism>
<dbReference type="AlphaFoldDB" id="A0A381R2I1"/>
<protein>
    <submittedName>
        <fullName evidence="2">Uncharacterized protein</fullName>
    </submittedName>
</protein>
<accession>A0A381R2I1</accession>